<keyword evidence="2" id="KW-1185">Reference proteome</keyword>
<organism evidence="1 2">
    <name type="scientific">Lentisphaera profundi</name>
    <dbReference type="NCBI Taxonomy" id="1658616"/>
    <lineage>
        <taxon>Bacteria</taxon>
        <taxon>Pseudomonadati</taxon>
        <taxon>Lentisphaerota</taxon>
        <taxon>Lentisphaeria</taxon>
        <taxon>Lentisphaerales</taxon>
        <taxon>Lentisphaeraceae</taxon>
        <taxon>Lentisphaera</taxon>
    </lineage>
</organism>
<gene>
    <name evidence="1" type="ORF">PQO03_00570</name>
</gene>
<dbReference type="EMBL" id="CP117811">
    <property type="protein sequence ID" value="WDE96457.1"/>
    <property type="molecule type" value="Genomic_DNA"/>
</dbReference>
<accession>A0ABY7VRW3</accession>
<dbReference type="RefSeq" id="WP_274150523.1">
    <property type="nucleotide sequence ID" value="NZ_CP117811.1"/>
</dbReference>
<dbReference type="Proteomes" id="UP001214250">
    <property type="component" value="Chromosome 1"/>
</dbReference>
<evidence type="ECO:0008006" key="3">
    <source>
        <dbReference type="Google" id="ProtNLM"/>
    </source>
</evidence>
<name>A0ABY7VRW3_9BACT</name>
<proteinExistence type="predicted"/>
<dbReference type="PROSITE" id="PS51257">
    <property type="entry name" value="PROKAR_LIPOPROTEIN"/>
    <property type="match status" value="1"/>
</dbReference>
<reference evidence="1 2" key="1">
    <citation type="submission" date="2023-02" db="EMBL/GenBank/DDBJ databases">
        <title>Genome sequence of Lentisphaera profundi SAORIC-696.</title>
        <authorList>
            <person name="Kim e."/>
            <person name="Cho J.-C."/>
            <person name="Choi A."/>
            <person name="Kang I."/>
        </authorList>
    </citation>
    <scope>NUCLEOTIDE SEQUENCE [LARGE SCALE GENOMIC DNA]</scope>
    <source>
        <strain evidence="1 2">SAORIC-696</strain>
    </source>
</reference>
<sequence>MKKLLILLISMMLLCSCGEKKTKASSPKLSAGQADSLKRRLSWVNYHKYCGEQNLNAAENFKLFQGTIVTWTGEFSLTTTPLNEGGEVKPEIKVTLPGGSGVISDLTMRSRKEHMKIAEKLKRGDKVLFKGKIMYRGEGLGDHVLILDKFKYLPPKAPKKIVR</sequence>
<evidence type="ECO:0000313" key="1">
    <source>
        <dbReference type="EMBL" id="WDE96457.1"/>
    </source>
</evidence>
<protein>
    <recommendedName>
        <fullName evidence="3">Lipoprotein</fullName>
    </recommendedName>
</protein>
<evidence type="ECO:0000313" key="2">
    <source>
        <dbReference type="Proteomes" id="UP001214250"/>
    </source>
</evidence>